<sequence>MRDFALVFRHAWELARKGADTFGGSARQYFRESLLLAYSNLKRNVTAKDLVKIMQGRRLSMSQIREEVNAKFKKQTAKNIARRIWNMFRSQYVEIEKIKCQATGKYLYHLKNAQKNFFVSGAITRALKSARPEKKKAIKPRPAMTKEEINACRLANAFHSALSTGVYVAPQLIEN</sequence>
<name>A0A5D3JT13_KLEPN</name>
<organism evidence="1 2">
    <name type="scientific">Klebsiella pneumoniae</name>
    <dbReference type="NCBI Taxonomy" id="573"/>
    <lineage>
        <taxon>Bacteria</taxon>
        <taxon>Pseudomonadati</taxon>
        <taxon>Pseudomonadota</taxon>
        <taxon>Gammaproteobacteria</taxon>
        <taxon>Enterobacterales</taxon>
        <taxon>Enterobacteriaceae</taxon>
        <taxon>Klebsiella/Raoultella group</taxon>
        <taxon>Klebsiella</taxon>
        <taxon>Klebsiella pneumoniae complex</taxon>
    </lineage>
</organism>
<gene>
    <name evidence="1" type="ORF">FXN67_09575</name>
</gene>
<comment type="caution">
    <text evidence="1">The sequence shown here is derived from an EMBL/GenBank/DDBJ whole genome shotgun (WGS) entry which is preliminary data.</text>
</comment>
<dbReference type="RefSeq" id="WP_096753179.1">
    <property type="nucleotide sequence ID" value="NZ_CATIRL010000001.1"/>
</dbReference>
<proteinExistence type="predicted"/>
<evidence type="ECO:0000313" key="1">
    <source>
        <dbReference type="EMBL" id="TYL80047.1"/>
    </source>
</evidence>
<reference evidence="1 2" key="1">
    <citation type="submission" date="2019-08" db="EMBL/GenBank/DDBJ databases">
        <title>Phenotypic and genetic characterization of extended-spectrum b-lactamase-producing hypermucoviscous Klebsiella pneumoniae from Chile.</title>
        <authorList>
            <person name="Morales-Leon F."/>
            <person name="Caro C."/>
            <person name="Opazo-Capurro A."/>
            <person name="Lincopan N."/>
            <person name="Dominguez-Yevenes M."/>
            <person name="Lima C."/>
            <person name="Bello-Toledo H."/>
            <person name="Gonzalez-Rocha G."/>
        </authorList>
    </citation>
    <scope>NUCLEOTIDE SEQUENCE [LARGE SCALE GENOMIC DNA]</scope>
    <source>
        <strain evidence="1 2">UCO-494</strain>
    </source>
</reference>
<dbReference type="EMBL" id="VSSY01000006">
    <property type="protein sequence ID" value="TYL80047.1"/>
    <property type="molecule type" value="Genomic_DNA"/>
</dbReference>
<protein>
    <submittedName>
        <fullName evidence="1">Uncharacterized protein</fullName>
    </submittedName>
</protein>
<dbReference type="AlphaFoldDB" id="A0A5D3JT13"/>
<evidence type="ECO:0000313" key="2">
    <source>
        <dbReference type="Proteomes" id="UP000322977"/>
    </source>
</evidence>
<dbReference type="Pfam" id="PF07410">
    <property type="entry name" value="Phage_Gp111"/>
    <property type="match status" value="1"/>
</dbReference>
<dbReference type="Proteomes" id="UP000322977">
    <property type="component" value="Unassembled WGS sequence"/>
</dbReference>
<dbReference type="InterPro" id="IPR010878">
    <property type="entry name" value="Gp111"/>
</dbReference>
<accession>A0A5D3JT13</accession>